<accession>A0A2C5YJJ0</accession>
<evidence type="ECO:0000259" key="3">
    <source>
        <dbReference type="Pfam" id="PF01425"/>
    </source>
</evidence>
<dbReference type="Proteomes" id="UP000224854">
    <property type="component" value="Unassembled WGS sequence"/>
</dbReference>
<dbReference type="PANTHER" id="PTHR42678">
    <property type="entry name" value="AMIDASE"/>
    <property type="match status" value="1"/>
</dbReference>
<organism evidence="4 5">
    <name type="scientific">Ophiocordyceps australis</name>
    <dbReference type="NCBI Taxonomy" id="1399860"/>
    <lineage>
        <taxon>Eukaryota</taxon>
        <taxon>Fungi</taxon>
        <taxon>Dikarya</taxon>
        <taxon>Ascomycota</taxon>
        <taxon>Pezizomycotina</taxon>
        <taxon>Sordariomycetes</taxon>
        <taxon>Hypocreomycetidae</taxon>
        <taxon>Hypocreales</taxon>
        <taxon>Ophiocordycipitaceae</taxon>
        <taxon>Ophiocordyceps</taxon>
    </lineage>
</organism>
<evidence type="ECO:0000313" key="5">
    <source>
        <dbReference type="Proteomes" id="UP000224854"/>
    </source>
</evidence>
<comment type="caution">
    <text evidence="4">The sequence shown here is derived from an EMBL/GenBank/DDBJ whole genome shotgun (WGS) entry which is preliminary data.</text>
</comment>
<dbReference type="PANTHER" id="PTHR42678:SF34">
    <property type="entry name" value="OS04G0183300 PROTEIN"/>
    <property type="match status" value="1"/>
</dbReference>
<dbReference type="Gene3D" id="3.90.1300.10">
    <property type="entry name" value="Amidase signature (AS) domain"/>
    <property type="match status" value="1"/>
</dbReference>
<dbReference type="SUPFAM" id="SSF75304">
    <property type="entry name" value="Amidase signature (AS) enzymes"/>
    <property type="match status" value="1"/>
</dbReference>
<dbReference type="AlphaFoldDB" id="A0A2C5YJJ0"/>
<dbReference type="Pfam" id="PF01425">
    <property type="entry name" value="Amidase"/>
    <property type="match status" value="1"/>
</dbReference>
<dbReference type="EMBL" id="NJEU01001033">
    <property type="protein sequence ID" value="PHH68917.1"/>
    <property type="molecule type" value="Genomic_DNA"/>
</dbReference>
<feature type="domain" description="Amidase" evidence="3">
    <location>
        <begin position="57"/>
        <end position="513"/>
    </location>
</feature>
<dbReference type="InterPro" id="IPR023631">
    <property type="entry name" value="Amidase_dom"/>
</dbReference>
<dbReference type="OrthoDB" id="566138at2759"/>
<evidence type="ECO:0000256" key="1">
    <source>
        <dbReference type="SAM" id="MobiDB-lite"/>
    </source>
</evidence>
<gene>
    <name evidence="4" type="ORF">CDD82_189</name>
</gene>
<keyword evidence="2" id="KW-0732">Signal</keyword>
<evidence type="ECO:0000313" key="4">
    <source>
        <dbReference type="EMBL" id="PHH68917.1"/>
    </source>
</evidence>
<reference evidence="4 5" key="1">
    <citation type="submission" date="2017-06" db="EMBL/GenBank/DDBJ databases">
        <title>Ant-infecting Ophiocordyceps genomes reveal a high diversity of potential behavioral manipulation genes and a possible major role for enterotoxins.</title>
        <authorList>
            <person name="De Bekker C."/>
            <person name="Evans H.C."/>
            <person name="Brachmann A."/>
            <person name="Hughes D.P."/>
        </authorList>
    </citation>
    <scope>NUCLEOTIDE SEQUENCE [LARGE SCALE GENOMIC DNA]</scope>
    <source>
        <strain evidence="4 5">1348a</strain>
    </source>
</reference>
<sequence length="545" mass="58051">MYLLPHLVSAAAVAMAASLQASGSTVLKRETFPSLKDATLDDIRHGLDSRLFTSTHLVKTYMQRINQVNGKLHAVTEINPDALDIAAHLDKQRASGCILGPLHGIPILIKNNIATADRMNNTAGSFALLGATVPRDATVASKLRKAGAIILGKANLSQWANFRSQNPTNGWSAHGGQVYGAYHDKQDPSGSSSGSGVAADLGLAAAALGSETDGSILAPAGANNVVGIKPTVGLTSRHLVIPISERLDSVGPMARTVRDAAYLLQAIVGPDAKDNATTVSPPAVAKADYVGACNDNALRGARVGVPWNVIEMYEQQEPLQTKSFVQAVKVMRQAGATIVTSNFTQAQEISQSSAQLKIMMADFASNLETYLAELTYNPNQLKGVADVLAWTHSHAQEEWPQRDTIIWSDIIKTNASNTDPGFWALYTKAREIAGAGGLFGAIDTYCLDAVVLPTFSAPNWASLVGAPAINVPLGYYPADTPIEMDQTGQTVVQGPNMPFGLSFLGAKWTEERLIGLAHSYQQHTGTRRQQRQQVVPSAELASEPR</sequence>
<feature type="chain" id="PRO_5012134983" description="Amidase domain-containing protein" evidence="2">
    <location>
        <begin position="17"/>
        <end position="545"/>
    </location>
</feature>
<keyword evidence="5" id="KW-1185">Reference proteome</keyword>
<dbReference type="InterPro" id="IPR036928">
    <property type="entry name" value="AS_sf"/>
</dbReference>
<feature type="signal peptide" evidence="2">
    <location>
        <begin position="1"/>
        <end position="16"/>
    </location>
</feature>
<feature type="region of interest" description="Disordered" evidence="1">
    <location>
        <begin position="521"/>
        <end position="545"/>
    </location>
</feature>
<evidence type="ECO:0000256" key="2">
    <source>
        <dbReference type="SAM" id="SignalP"/>
    </source>
</evidence>
<name>A0A2C5YJJ0_9HYPO</name>
<protein>
    <recommendedName>
        <fullName evidence="3">Amidase domain-containing protein</fullName>
    </recommendedName>
</protein>
<proteinExistence type="predicted"/>